<evidence type="ECO:0000256" key="1">
    <source>
        <dbReference type="SAM" id="MobiDB-lite"/>
    </source>
</evidence>
<name>A0ABP5HK39_9ACTN</name>
<gene>
    <name evidence="2" type="ORF">GCM10009801_33860</name>
</gene>
<evidence type="ECO:0000313" key="2">
    <source>
        <dbReference type="EMBL" id="GAA2077634.1"/>
    </source>
</evidence>
<evidence type="ECO:0008006" key="4">
    <source>
        <dbReference type="Google" id="ProtNLM"/>
    </source>
</evidence>
<reference evidence="3" key="1">
    <citation type="journal article" date="2019" name="Int. J. Syst. Evol. Microbiol.">
        <title>The Global Catalogue of Microorganisms (GCM) 10K type strain sequencing project: providing services to taxonomists for standard genome sequencing and annotation.</title>
        <authorList>
            <consortium name="The Broad Institute Genomics Platform"/>
            <consortium name="The Broad Institute Genome Sequencing Center for Infectious Disease"/>
            <person name="Wu L."/>
            <person name="Ma J."/>
        </authorList>
    </citation>
    <scope>NUCLEOTIDE SEQUENCE [LARGE SCALE GENOMIC DNA]</scope>
    <source>
        <strain evidence="3">JCM 15478</strain>
    </source>
</reference>
<sequence>MAALSLSVDRRVFSLPGAAGEKKARNAERMRGMGGMPFGKGRGRENNTGKSRLPARARLKGYAILSRAQSFA</sequence>
<feature type="region of interest" description="Disordered" evidence="1">
    <location>
        <begin position="19"/>
        <end position="54"/>
    </location>
</feature>
<comment type="caution">
    <text evidence="2">The sequence shown here is derived from an EMBL/GenBank/DDBJ whole genome shotgun (WGS) entry which is preliminary data.</text>
</comment>
<keyword evidence="3" id="KW-1185">Reference proteome</keyword>
<feature type="compositionally biased region" description="Basic and acidic residues" evidence="1">
    <location>
        <begin position="20"/>
        <end position="31"/>
    </location>
</feature>
<protein>
    <recommendedName>
        <fullName evidence="4">50S ribosomal protein L15</fullName>
    </recommendedName>
</protein>
<organism evidence="2 3">
    <name type="scientific">Streptomyces albiaxialis</name>
    <dbReference type="NCBI Taxonomy" id="329523"/>
    <lineage>
        <taxon>Bacteria</taxon>
        <taxon>Bacillati</taxon>
        <taxon>Actinomycetota</taxon>
        <taxon>Actinomycetes</taxon>
        <taxon>Kitasatosporales</taxon>
        <taxon>Streptomycetaceae</taxon>
        <taxon>Streptomyces</taxon>
    </lineage>
</organism>
<dbReference type="Proteomes" id="UP001500016">
    <property type="component" value="Unassembled WGS sequence"/>
</dbReference>
<proteinExistence type="predicted"/>
<accession>A0ABP5HK39</accession>
<dbReference type="EMBL" id="BAAAPE010000008">
    <property type="protein sequence ID" value="GAA2077634.1"/>
    <property type="molecule type" value="Genomic_DNA"/>
</dbReference>
<evidence type="ECO:0000313" key="3">
    <source>
        <dbReference type="Proteomes" id="UP001500016"/>
    </source>
</evidence>